<protein>
    <submittedName>
        <fullName evidence="1">Uncharacterized protein</fullName>
    </submittedName>
</protein>
<sequence>MSSEPHESFSSIRLLASLKASLCFLFASQIFLINEKIFPSMHNPIHVYAFT</sequence>
<dbReference type="Proteomes" id="UP001163603">
    <property type="component" value="Chromosome 12"/>
</dbReference>
<reference evidence="2" key="1">
    <citation type="journal article" date="2023" name="G3 (Bethesda)">
        <title>Genome assembly and association tests identify interacting loci associated with vigor, precocity, and sex in interspecific pistachio rootstocks.</title>
        <authorList>
            <person name="Palmer W."/>
            <person name="Jacygrad E."/>
            <person name="Sagayaradj S."/>
            <person name="Cavanaugh K."/>
            <person name="Han R."/>
            <person name="Bertier L."/>
            <person name="Beede B."/>
            <person name="Kafkas S."/>
            <person name="Golino D."/>
            <person name="Preece J."/>
            <person name="Michelmore R."/>
        </authorList>
    </citation>
    <scope>NUCLEOTIDE SEQUENCE [LARGE SCALE GENOMIC DNA]</scope>
</reference>
<proteinExistence type="predicted"/>
<evidence type="ECO:0000313" key="2">
    <source>
        <dbReference type="Proteomes" id="UP001163603"/>
    </source>
</evidence>
<gene>
    <name evidence="1" type="ORF">Pint_09773</name>
</gene>
<name>A0ACC0XIF4_9ROSI</name>
<organism evidence="1 2">
    <name type="scientific">Pistacia integerrima</name>
    <dbReference type="NCBI Taxonomy" id="434235"/>
    <lineage>
        <taxon>Eukaryota</taxon>
        <taxon>Viridiplantae</taxon>
        <taxon>Streptophyta</taxon>
        <taxon>Embryophyta</taxon>
        <taxon>Tracheophyta</taxon>
        <taxon>Spermatophyta</taxon>
        <taxon>Magnoliopsida</taxon>
        <taxon>eudicotyledons</taxon>
        <taxon>Gunneridae</taxon>
        <taxon>Pentapetalae</taxon>
        <taxon>rosids</taxon>
        <taxon>malvids</taxon>
        <taxon>Sapindales</taxon>
        <taxon>Anacardiaceae</taxon>
        <taxon>Pistacia</taxon>
    </lineage>
</organism>
<keyword evidence="2" id="KW-1185">Reference proteome</keyword>
<dbReference type="EMBL" id="CM047747">
    <property type="protein sequence ID" value="KAJ0018084.1"/>
    <property type="molecule type" value="Genomic_DNA"/>
</dbReference>
<evidence type="ECO:0000313" key="1">
    <source>
        <dbReference type="EMBL" id="KAJ0018084.1"/>
    </source>
</evidence>
<comment type="caution">
    <text evidence="1">The sequence shown here is derived from an EMBL/GenBank/DDBJ whole genome shotgun (WGS) entry which is preliminary data.</text>
</comment>
<accession>A0ACC0XIF4</accession>